<protein>
    <recommendedName>
        <fullName evidence="4">Type II secretion system protein GspF domain-containing protein</fullName>
    </recommendedName>
</protein>
<accession>U1WFB0</accession>
<name>U1WFB0_ANEAE</name>
<comment type="caution">
    <text evidence="2">The sequence shown here is derived from an EMBL/GenBank/DDBJ whole genome shotgun (WGS) entry which is preliminary data.</text>
</comment>
<evidence type="ECO:0000313" key="3">
    <source>
        <dbReference type="Proteomes" id="UP000016511"/>
    </source>
</evidence>
<feature type="transmembrane region" description="Helical" evidence="1">
    <location>
        <begin position="206"/>
        <end position="229"/>
    </location>
</feature>
<keyword evidence="1" id="KW-0812">Transmembrane</keyword>
<feature type="transmembrane region" description="Helical" evidence="1">
    <location>
        <begin position="176"/>
        <end position="194"/>
    </location>
</feature>
<gene>
    <name evidence="2" type="ORF">HMPREF0083_04710</name>
</gene>
<dbReference type="GeneID" id="92841210"/>
<feature type="transmembrane region" description="Helical" evidence="1">
    <location>
        <begin position="22"/>
        <end position="42"/>
    </location>
</feature>
<dbReference type="STRING" id="649747.HMPREF0083_04710"/>
<evidence type="ECO:0000256" key="1">
    <source>
        <dbReference type="SAM" id="Phobius"/>
    </source>
</evidence>
<proteinExistence type="predicted"/>
<keyword evidence="1" id="KW-1133">Transmembrane helix</keyword>
<reference evidence="2 3" key="1">
    <citation type="submission" date="2013-08" db="EMBL/GenBank/DDBJ databases">
        <authorList>
            <person name="Weinstock G."/>
            <person name="Sodergren E."/>
            <person name="Wylie T."/>
            <person name="Fulton L."/>
            <person name="Fulton R."/>
            <person name="Fronick C."/>
            <person name="O'Laughlin M."/>
            <person name="Godfrey J."/>
            <person name="Miner T."/>
            <person name="Herter B."/>
            <person name="Appelbaum E."/>
            <person name="Cordes M."/>
            <person name="Lek S."/>
            <person name="Wollam A."/>
            <person name="Pepin K.H."/>
            <person name="Palsikar V.B."/>
            <person name="Mitreva M."/>
            <person name="Wilson R.K."/>
        </authorList>
    </citation>
    <scope>NUCLEOTIDE SEQUENCE [LARGE SCALE GENOMIC DNA]</scope>
    <source>
        <strain evidence="2 3">ATCC 12856</strain>
    </source>
</reference>
<dbReference type="RefSeq" id="WP_021624126.1">
    <property type="nucleotide sequence ID" value="NZ_KE952892.1"/>
</dbReference>
<dbReference type="Proteomes" id="UP000016511">
    <property type="component" value="Unassembled WGS sequence"/>
</dbReference>
<sequence>MFRQYGVKVGIAALLFGLVQYIMNYPMAFIAAALVFLLPYFLQESRALFGDVIRYKQTTEFTASLSSLIRTYGTLEGAMEHVKPEKFPAISHIVRQIRQGMAAGRPASSVFMNEGYKHDNRYLVEIGKLFLILEEQNAQRDYIIERLESLRIAFQNENIDREQGAKVKKRMLKSSLLLNGFVVFVVVTVMPGLIHEPFKFYFRTGLGQVLSTVGVITLLLPHTYVFFLMKARGRI</sequence>
<dbReference type="HOGENOM" id="CLU_1178290_0_0_9"/>
<dbReference type="EMBL" id="AWSJ01000287">
    <property type="protein sequence ID" value="ERI07239.1"/>
    <property type="molecule type" value="Genomic_DNA"/>
</dbReference>
<evidence type="ECO:0008006" key="4">
    <source>
        <dbReference type="Google" id="ProtNLM"/>
    </source>
</evidence>
<dbReference type="PATRIC" id="fig|649747.3.peg.4240"/>
<evidence type="ECO:0000313" key="2">
    <source>
        <dbReference type="EMBL" id="ERI07239.1"/>
    </source>
</evidence>
<organism evidence="2 3">
    <name type="scientific">Aneurinibacillus aneurinilyticus ATCC 12856</name>
    <dbReference type="NCBI Taxonomy" id="649747"/>
    <lineage>
        <taxon>Bacteria</taxon>
        <taxon>Bacillati</taxon>
        <taxon>Bacillota</taxon>
        <taxon>Bacilli</taxon>
        <taxon>Bacillales</taxon>
        <taxon>Paenibacillaceae</taxon>
        <taxon>Aneurinibacillus group</taxon>
        <taxon>Aneurinibacillus</taxon>
    </lineage>
</organism>
<dbReference type="AlphaFoldDB" id="U1WFB0"/>
<keyword evidence="3" id="KW-1185">Reference proteome</keyword>
<keyword evidence="1" id="KW-0472">Membrane</keyword>